<dbReference type="PANTHER" id="PTHR38926">
    <property type="entry name" value="F-BOX DOMAIN CONTAINING PROTEIN, EXPRESSED"/>
    <property type="match status" value="1"/>
</dbReference>
<dbReference type="PANTHER" id="PTHR38926:SF5">
    <property type="entry name" value="F-BOX AND LEUCINE-RICH REPEAT PROTEIN 6"/>
    <property type="match status" value="1"/>
</dbReference>
<evidence type="ECO:0000313" key="1">
    <source>
        <dbReference type="EMBL" id="KAF7335110.1"/>
    </source>
</evidence>
<organism evidence="1 2">
    <name type="scientific">Mycena venus</name>
    <dbReference type="NCBI Taxonomy" id="2733690"/>
    <lineage>
        <taxon>Eukaryota</taxon>
        <taxon>Fungi</taxon>
        <taxon>Dikarya</taxon>
        <taxon>Basidiomycota</taxon>
        <taxon>Agaricomycotina</taxon>
        <taxon>Agaricomycetes</taxon>
        <taxon>Agaricomycetidae</taxon>
        <taxon>Agaricales</taxon>
        <taxon>Marasmiineae</taxon>
        <taxon>Mycenaceae</taxon>
        <taxon>Mycena</taxon>
    </lineage>
</organism>
<dbReference type="InterPro" id="IPR032675">
    <property type="entry name" value="LRR_dom_sf"/>
</dbReference>
<dbReference type="OrthoDB" id="2895363at2759"/>
<keyword evidence="2" id="KW-1185">Reference proteome</keyword>
<dbReference type="SUPFAM" id="SSF52047">
    <property type="entry name" value="RNI-like"/>
    <property type="match status" value="1"/>
</dbReference>
<protein>
    <submittedName>
        <fullName evidence="1">F-box domain-containing protein</fullName>
    </submittedName>
</protein>
<comment type="caution">
    <text evidence="1">The sequence shown here is derived from an EMBL/GenBank/DDBJ whole genome shotgun (WGS) entry which is preliminary data.</text>
</comment>
<name>A0A8H7CF87_9AGAR</name>
<dbReference type="Proteomes" id="UP000620124">
    <property type="component" value="Unassembled WGS sequence"/>
</dbReference>
<proteinExistence type="predicted"/>
<dbReference type="AlphaFoldDB" id="A0A8H7CF87"/>
<evidence type="ECO:0000313" key="2">
    <source>
        <dbReference type="Proteomes" id="UP000620124"/>
    </source>
</evidence>
<accession>A0A8H7CF87</accession>
<dbReference type="EMBL" id="JACAZI010000025">
    <property type="protein sequence ID" value="KAF7335110.1"/>
    <property type="molecule type" value="Genomic_DNA"/>
</dbReference>
<reference evidence="1" key="1">
    <citation type="submission" date="2020-05" db="EMBL/GenBank/DDBJ databases">
        <title>Mycena genomes resolve the evolution of fungal bioluminescence.</title>
        <authorList>
            <person name="Tsai I.J."/>
        </authorList>
    </citation>
    <scope>NUCLEOTIDE SEQUENCE</scope>
    <source>
        <strain evidence="1">CCC161011</strain>
    </source>
</reference>
<sequence>MSTMSDSAMRGIHSLPPELVCVLFYFVHASRSPIDRKPRVPLPVHTLTRVCTLWRDIAQRLPELWTDIRILNCRPSHPEMLDEYFTRSCNLQLDLLLDVPFDITGKQFAQFWGIILKIWSAASRWRSLCVITTAENFAYIQKNVVCRTAPRLESLQLRVSEKESSTDTQLAISFKSMSSLKSLVLHGITLENCDVSSFVDQLRRLDLCATSAAIIGQLAERFDTSLQGTQDVSRLRHLSLRATLPWLHGVTAQDLFKSYISSLTTLSLGNFHDNDFRLLCTLISTPVLEELSLNDLSRACWNIFTQVLTDQHLEFPALRTLKLSFIAGCTMHAHLALAFPSLEHLSLLHVDCSTFFSALSKPEPPILWPHLRSLAVDNADYRALCSVVEARNASGYSLTSLEIDTPPSLDTGSFQWLQNNVKAVKRNLPA</sequence>
<gene>
    <name evidence="1" type="ORF">MVEN_02261700</name>
</gene>
<dbReference type="Gene3D" id="3.80.10.10">
    <property type="entry name" value="Ribonuclease Inhibitor"/>
    <property type="match status" value="1"/>
</dbReference>